<dbReference type="Proteomes" id="UP000186438">
    <property type="component" value="Unassembled WGS sequence"/>
</dbReference>
<dbReference type="OrthoDB" id="4726466at2"/>
<dbReference type="RefSeq" id="WP_065499223.1">
    <property type="nucleotide sequence ID" value="NZ_MPNT01000027.1"/>
</dbReference>
<evidence type="ECO:0000313" key="2">
    <source>
        <dbReference type="Proteomes" id="UP000186438"/>
    </source>
</evidence>
<keyword evidence="2" id="KW-1185">Reference proteome</keyword>
<dbReference type="STRING" id="53378.BRW65_22655"/>
<comment type="caution">
    <text evidence="1">The sequence shown here is derived from an EMBL/GenBank/DDBJ whole genome shotgun (WGS) entry which is preliminary data.</text>
</comment>
<evidence type="ECO:0000313" key="1">
    <source>
        <dbReference type="EMBL" id="OJZ69415.1"/>
    </source>
</evidence>
<accession>A0A1Q4HP08</accession>
<gene>
    <name evidence="1" type="ORF">BRW65_22655</name>
</gene>
<organism evidence="1 2">
    <name type="scientific">Mycobacterium paraffinicum</name>
    <dbReference type="NCBI Taxonomy" id="53378"/>
    <lineage>
        <taxon>Bacteria</taxon>
        <taxon>Bacillati</taxon>
        <taxon>Actinomycetota</taxon>
        <taxon>Actinomycetes</taxon>
        <taxon>Mycobacteriales</taxon>
        <taxon>Mycobacteriaceae</taxon>
        <taxon>Mycobacterium</taxon>
    </lineage>
</organism>
<proteinExistence type="predicted"/>
<name>A0A1Q4HP08_9MYCO</name>
<reference evidence="1 2" key="1">
    <citation type="submission" date="2016-11" db="EMBL/GenBank/DDBJ databases">
        <title>Genome sequences of unsequenced Mycobacteria.</title>
        <authorList>
            <person name="Greninger A.L."/>
            <person name="Fang F."/>
            <person name="Jerome K.R."/>
        </authorList>
    </citation>
    <scope>NUCLEOTIDE SEQUENCE [LARGE SCALE GENOMIC DNA]</scope>
    <source>
        <strain evidence="1 2">M11</strain>
    </source>
</reference>
<sequence length="116" mass="12428">MSAQPAAARTTVAYWHTSYREPCEHGPKTPHDAICAAHGLLTAPAGPNGWPTDLNDLGALRLRAYTATNWFDVLEVLDWHTKNGPAGRGVDYTLVIDNGGQPVTITTDTIAFLGDA</sequence>
<protein>
    <submittedName>
        <fullName evidence="1">Uncharacterized protein</fullName>
    </submittedName>
</protein>
<dbReference type="EMBL" id="MPNT01000027">
    <property type="protein sequence ID" value="OJZ69415.1"/>
    <property type="molecule type" value="Genomic_DNA"/>
</dbReference>
<dbReference type="AlphaFoldDB" id="A0A1Q4HP08"/>